<reference evidence="4" key="1">
    <citation type="submission" date="2016-10" db="EMBL/GenBank/DDBJ databases">
        <authorList>
            <person name="de Groot N.N."/>
        </authorList>
    </citation>
    <scope>NUCLEOTIDE SEQUENCE [LARGE SCALE GENOMIC DNA]</scope>
    <source>
        <strain evidence="4">10nlg</strain>
    </source>
</reference>
<name>A0A1H9WV26_9BACI</name>
<gene>
    <name evidence="3" type="ORF">SAMN05444126_1482</name>
</gene>
<keyword evidence="2" id="KW-0732">Signal</keyword>
<evidence type="ECO:0000313" key="3">
    <source>
        <dbReference type="EMBL" id="SES37263.1"/>
    </source>
</evidence>
<comment type="caution">
    <text evidence="3">The sequence shown here is derived from an EMBL/GenBank/DDBJ whole genome shotgun (WGS) entry which is preliminary data.</text>
</comment>
<organism evidence="3 4">
    <name type="scientific">Salisediminibacterium halotolerans</name>
    <dbReference type="NCBI Taxonomy" id="517425"/>
    <lineage>
        <taxon>Bacteria</taxon>
        <taxon>Bacillati</taxon>
        <taxon>Bacillota</taxon>
        <taxon>Bacilli</taxon>
        <taxon>Bacillales</taxon>
        <taxon>Bacillaceae</taxon>
        <taxon>Salisediminibacterium</taxon>
    </lineage>
</organism>
<sequence>MFKRIVMTLFVVAFLALAAYFVINELNLNGDDVANERDEPIAEETNDNDNNNENEANENADVNETNQDVNETNNEADNNSSLEAADDVNAFEENDGAEEEAVDSADTQDKMDYIAEYDRQMEELSRIFEDIQVISEDEDLTDADWENEIRLRFDELEQMRDEVYAMPRPRDDPEIHDIYLAAMDEYQSGCAEFAAGLDNDDEARIDTAAHHFFEGHRYLDEHYYELMKHHPY</sequence>
<protein>
    <submittedName>
        <fullName evidence="3">Uncharacterized protein</fullName>
    </submittedName>
</protein>
<feature type="compositionally biased region" description="Acidic residues" evidence="1">
    <location>
        <begin position="42"/>
        <end position="58"/>
    </location>
</feature>
<feature type="signal peptide" evidence="2">
    <location>
        <begin position="1"/>
        <end position="18"/>
    </location>
</feature>
<dbReference type="EMBL" id="FOGV01000048">
    <property type="protein sequence ID" value="SES37263.1"/>
    <property type="molecule type" value="Genomic_DNA"/>
</dbReference>
<accession>A0A1H9WV26</accession>
<proteinExistence type="predicted"/>
<evidence type="ECO:0000313" key="4">
    <source>
        <dbReference type="Proteomes" id="UP000199318"/>
    </source>
</evidence>
<keyword evidence="4" id="KW-1185">Reference proteome</keyword>
<evidence type="ECO:0000256" key="1">
    <source>
        <dbReference type="SAM" id="MobiDB-lite"/>
    </source>
</evidence>
<evidence type="ECO:0000256" key="2">
    <source>
        <dbReference type="SAM" id="SignalP"/>
    </source>
</evidence>
<dbReference type="AlphaFoldDB" id="A0A1H9WV26"/>
<feature type="compositionally biased region" description="Polar residues" evidence="1">
    <location>
        <begin position="67"/>
        <end position="81"/>
    </location>
</feature>
<feature type="region of interest" description="Disordered" evidence="1">
    <location>
        <begin position="42"/>
        <end position="81"/>
    </location>
</feature>
<feature type="chain" id="PRO_5011703809" evidence="2">
    <location>
        <begin position="19"/>
        <end position="232"/>
    </location>
</feature>
<dbReference type="Proteomes" id="UP000199318">
    <property type="component" value="Unassembled WGS sequence"/>
</dbReference>
<dbReference type="RefSeq" id="WP_093075303.1">
    <property type="nucleotide sequence ID" value="NZ_FOGV01000048.1"/>
</dbReference>